<evidence type="ECO:0000313" key="2">
    <source>
        <dbReference type="Proteomes" id="UP000474758"/>
    </source>
</evidence>
<dbReference type="EMBL" id="JAALFE010000003">
    <property type="protein sequence ID" value="NGQ90047.1"/>
    <property type="molecule type" value="Genomic_DNA"/>
</dbReference>
<dbReference type="RefSeq" id="WP_165047282.1">
    <property type="nucleotide sequence ID" value="NZ_JAALFE010000003.1"/>
</dbReference>
<dbReference type="AlphaFoldDB" id="A0A6M1TPR6"/>
<accession>A0A6M1TPR6</accession>
<keyword evidence="2" id="KW-1185">Reference proteome</keyword>
<name>A0A6M1TPR6_9RHOB</name>
<dbReference type="Proteomes" id="UP000474758">
    <property type="component" value="Unassembled WGS sequence"/>
</dbReference>
<sequence length="68" mass="8074">MSGNLRDWVHRRRIDGLPTERALQHPFFDTHLEEVRIMPRRQLVRDLRLVPKVGEKSYQIILDALGDL</sequence>
<organism evidence="1 2">
    <name type="scientific">Paragemmobacter kunshanensis</name>
    <dbReference type="NCBI Taxonomy" id="2583234"/>
    <lineage>
        <taxon>Bacteria</taxon>
        <taxon>Pseudomonadati</taxon>
        <taxon>Pseudomonadota</taxon>
        <taxon>Alphaproteobacteria</taxon>
        <taxon>Rhodobacterales</taxon>
        <taxon>Paracoccaceae</taxon>
        <taxon>Paragemmobacter</taxon>
    </lineage>
</organism>
<reference evidence="1 2" key="1">
    <citation type="submission" date="2020-02" db="EMBL/GenBank/DDBJ databases">
        <title>Rhodobacter translucens sp. nov., a novel bacterium isolated from activated sludge.</title>
        <authorList>
            <person name="Liu J."/>
        </authorList>
    </citation>
    <scope>NUCLEOTIDE SEQUENCE [LARGE SCALE GENOMIC DNA]</scope>
    <source>
        <strain evidence="1 2">HX-7-19</strain>
    </source>
</reference>
<comment type="caution">
    <text evidence="1">The sequence shown here is derived from an EMBL/GenBank/DDBJ whole genome shotgun (WGS) entry which is preliminary data.</text>
</comment>
<protein>
    <submittedName>
        <fullName evidence="1">Uncharacterized protein</fullName>
    </submittedName>
</protein>
<proteinExistence type="predicted"/>
<gene>
    <name evidence="1" type="ORF">G5V65_04005</name>
</gene>
<evidence type="ECO:0000313" key="1">
    <source>
        <dbReference type="EMBL" id="NGQ90047.1"/>
    </source>
</evidence>